<organism evidence="3 4">
    <name type="scientific">Grifola frondosa</name>
    <name type="common">Maitake</name>
    <name type="synonym">Polyporus frondosus</name>
    <dbReference type="NCBI Taxonomy" id="5627"/>
    <lineage>
        <taxon>Eukaryota</taxon>
        <taxon>Fungi</taxon>
        <taxon>Dikarya</taxon>
        <taxon>Basidiomycota</taxon>
        <taxon>Agaricomycotina</taxon>
        <taxon>Agaricomycetes</taxon>
        <taxon>Polyporales</taxon>
        <taxon>Grifolaceae</taxon>
        <taxon>Grifola</taxon>
    </lineage>
</organism>
<dbReference type="InterPro" id="IPR036964">
    <property type="entry name" value="RASGEF_cat_dom_sf"/>
</dbReference>
<dbReference type="Proteomes" id="UP000092993">
    <property type="component" value="Unassembled WGS sequence"/>
</dbReference>
<dbReference type="SUPFAM" id="SSF48366">
    <property type="entry name" value="Ras GEF"/>
    <property type="match status" value="1"/>
</dbReference>
<accession>A0A1C7MWZ9</accession>
<gene>
    <name evidence="3" type="ORF">A0H81_01152</name>
</gene>
<keyword evidence="1" id="KW-0344">Guanine-nucleotide releasing factor</keyword>
<dbReference type="Pfam" id="PF00617">
    <property type="entry name" value="RasGEF"/>
    <property type="match status" value="1"/>
</dbReference>
<evidence type="ECO:0000313" key="3">
    <source>
        <dbReference type="EMBL" id="OBZ79614.1"/>
    </source>
</evidence>
<dbReference type="AlphaFoldDB" id="A0A1C7MWZ9"/>
<dbReference type="OrthoDB" id="28357at2759"/>
<reference evidence="3 4" key="1">
    <citation type="submission" date="2016-03" db="EMBL/GenBank/DDBJ databases">
        <title>Whole genome sequencing of Grifola frondosa 9006-11.</title>
        <authorList>
            <person name="Min B."/>
            <person name="Park H."/>
            <person name="Kim J.-G."/>
            <person name="Cho H."/>
            <person name="Oh Y.-L."/>
            <person name="Kong W.-S."/>
            <person name="Choi I.-G."/>
        </authorList>
    </citation>
    <scope>NUCLEOTIDE SEQUENCE [LARGE SCALE GENOMIC DNA]</scope>
    <source>
        <strain evidence="3 4">9006-11</strain>
    </source>
</reference>
<protein>
    <recommendedName>
        <fullName evidence="2">Ras-GEF domain-containing protein</fullName>
    </recommendedName>
</protein>
<dbReference type="EMBL" id="LUGG01000001">
    <property type="protein sequence ID" value="OBZ79614.1"/>
    <property type="molecule type" value="Genomic_DNA"/>
</dbReference>
<dbReference type="InterPro" id="IPR023578">
    <property type="entry name" value="Ras_GEF_dom_sf"/>
</dbReference>
<name>A0A1C7MWZ9_GRIFR</name>
<feature type="domain" description="Ras-GEF" evidence="2">
    <location>
        <begin position="1"/>
        <end position="92"/>
    </location>
</feature>
<evidence type="ECO:0000313" key="4">
    <source>
        <dbReference type="Proteomes" id="UP000092993"/>
    </source>
</evidence>
<dbReference type="STRING" id="5627.A0A1C7MWZ9"/>
<keyword evidence="4" id="KW-1185">Reference proteome</keyword>
<dbReference type="GO" id="GO:0007264">
    <property type="term" value="P:small GTPase-mediated signal transduction"/>
    <property type="evidence" value="ECO:0007669"/>
    <property type="project" value="InterPro"/>
</dbReference>
<dbReference type="InterPro" id="IPR001895">
    <property type="entry name" value="RASGEF_cat_dom"/>
</dbReference>
<evidence type="ECO:0000259" key="2">
    <source>
        <dbReference type="PROSITE" id="PS50009"/>
    </source>
</evidence>
<dbReference type="GO" id="GO:0005085">
    <property type="term" value="F:guanyl-nucleotide exchange factor activity"/>
    <property type="evidence" value="ECO:0007669"/>
    <property type="project" value="UniProtKB-KW"/>
</dbReference>
<evidence type="ECO:0000256" key="1">
    <source>
        <dbReference type="PROSITE-ProRule" id="PRU00168"/>
    </source>
</evidence>
<dbReference type="Gene3D" id="1.10.840.10">
    <property type="entry name" value="Ras guanine-nucleotide exchange factors catalytic domain"/>
    <property type="match status" value="1"/>
</dbReference>
<comment type="caution">
    <text evidence="3">The sequence shown here is derived from an EMBL/GenBank/DDBJ whole genome shotgun (WGS) entry which is preliminary data.</text>
</comment>
<dbReference type="PROSITE" id="PS50009">
    <property type="entry name" value="RASGEF_CAT"/>
    <property type="match status" value="1"/>
</dbReference>
<proteinExistence type="predicted"/>
<sequence>MELMRLRRVVSLILCHEKPKARAKQIEKFVTVANRLRTIQNYSALRAIVAGINSATFEGDQALESFKSRNMSNYKSFQSWDQLLQSVRSHQK</sequence>